<accession>A0A8T0D714</accession>
<evidence type="ECO:0000313" key="2">
    <source>
        <dbReference type="Proteomes" id="UP000699462"/>
    </source>
</evidence>
<protein>
    <submittedName>
        <fullName evidence="1">Uncharacterized protein</fullName>
    </submittedName>
</protein>
<dbReference type="Proteomes" id="UP000699462">
    <property type="component" value="Unassembled WGS sequence"/>
</dbReference>
<gene>
    <name evidence="1" type="ORF">P879_11638</name>
</gene>
<dbReference type="AlphaFoldDB" id="A0A8T0D714"/>
<dbReference type="GO" id="GO:0003723">
    <property type="term" value="F:RNA binding"/>
    <property type="evidence" value="ECO:0007669"/>
    <property type="project" value="InterPro"/>
</dbReference>
<sequence>MGEVPFKNDGSFLELFKQMQDRVSLEPTNIPVPNETDVDDDDSHKAYVVHFFNSAYSQMGKVDFAEAVPPNDPRVLVAIESLVLRLRGLSKGLCDAEIKKFEDSVQYWFLTLPDTNEYKYFRRRLKETRCPKSAHVTQTALCDIPQHGNAFQQLSTARESRRTINP</sequence>
<dbReference type="GO" id="GO:0006396">
    <property type="term" value="P:RNA processing"/>
    <property type="evidence" value="ECO:0007669"/>
    <property type="project" value="InterPro"/>
</dbReference>
<name>A0A8T0D714_9TREM</name>
<dbReference type="InterPro" id="IPR035967">
    <property type="entry name" value="SWAP/Surp_sf"/>
</dbReference>
<keyword evidence="2" id="KW-1185">Reference proteome</keyword>
<comment type="caution">
    <text evidence="1">The sequence shown here is derived from an EMBL/GenBank/DDBJ whole genome shotgun (WGS) entry which is preliminary data.</text>
</comment>
<reference evidence="1 2" key="1">
    <citation type="submission" date="2019-07" db="EMBL/GenBank/DDBJ databases">
        <title>Annotation for the trematode Paragonimus westermani.</title>
        <authorList>
            <person name="Choi Y.-J."/>
        </authorList>
    </citation>
    <scope>NUCLEOTIDE SEQUENCE [LARGE SCALE GENOMIC DNA]</scope>
    <source>
        <strain evidence="1">180907_Pwestermani</strain>
    </source>
</reference>
<dbReference type="Gene3D" id="1.10.10.790">
    <property type="entry name" value="Surp module"/>
    <property type="match status" value="1"/>
</dbReference>
<dbReference type="OrthoDB" id="4822at2759"/>
<organism evidence="1 2">
    <name type="scientific">Paragonimus westermani</name>
    <dbReference type="NCBI Taxonomy" id="34504"/>
    <lineage>
        <taxon>Eukaryota</taxon>
        <taxon>Metazoa</taxon>
        <taxon>Spiralia</taxon>
        <taxon>Lophotrochozoa</taxon>
        <taxon>Platyhelminthes</taxon>
        <taxon>Trematoda</taxon>
        <taxon>Digenea</taxon>
        <taxon>Plagiorchiida</taxon>
        <taxon>Troglotremata</taxon>
        <taxon>Troglotrematidae</taxon>
        <taxon>Paragonimus</taxon>
    </lineage>
</organism>
<evidence type="ECO:0000313" key="1">
    <source>
        <dbReference type="EMBL" id="KAF8563196.1"/>
    </source>
</evidence>
<proteinExistence type="predicted"/>
<dbReference type="EMBL" id="JTDF01013644">
    <property type="protein sequence ID" value="KAF8563196.1"/>
    <property type="molecule type" value="Genomic_DNA"/>
</dbReference>